<evidence type="ECO:0000313" key="3">
    <source>
        <dbReference type="Proteomes" id="UP001243989"/>
    </source>
</evidence>
<proteinExistence type="predicted"/>
<feature type="region of interest" description="Disordered" evidence="1">
    <location>
        <begin position="186"/>
        <end position="209"/>
    </location>
</feature>
<gene>
    <name evidence="2" type="ORF">BDP81DRAFT_144875</name>
</gene>
<name>A0AAI9ZE90_9PEZI</name>
<keyword evidence="3" id="KW-1185">Reference proteome</keyword>
<protein>
    <submittedName>
        <fullName evidence="2">Uncharacterized protein</fullName>
    </submittedName>
</protein>
<dbReference type="GeneID" id="85466737"/>
<dbReference type="EMBL" id="JAHMHQ010000034">
    <property type="protein sequence ID" value="KAK1622618.1"/>
    <property type="molecule type" value="Genomic_DNA"/>
</dbReference>
<dbReference type="Proteomes" id="UP001243989">
    <property type="component" value="Unassembled WGS sequence"/>
</dbReference>
<comment type="caution">
    <text evidence="2">The sequence shown here is derived from an EMBL/GenBank/DDBJ whole genome shotgun (WGS) entry which is preliminary data.</text>
</comment>
<sequence>MPPRLGPQISFRTRQRKVFASPLTTHLETPTSSRVPSINPTQRLTVVSRSGLLNTQAHKLRLIALLRRTEYNLFVPCRDSIISFAMKKECRLSFSGHFAPRRCRIVFKSVSTPYSTDMLTKSTRSVVIDTRLHINVRTRSRCVQSADIPVTYDTVALLMRRTIATMSAADSPRRWLKSWSVQISRPERRNETDAGPTLPSPIGSKTRPSTPFSTMLSIIFGGSRTLFSQLRRAGLVYREAEPTNTILIRMGPFLSA</sequence>
<organism evidence="2 3">
    <name type="scientific">Colletotrichum phormii</name>
    <dbReference type="NCBI Taxonomy" id="359342"/>
    <lineage>
        <taxon>Eukaryota</taxon>
        <taxon>Fungi</taxon>
        <taxon>Dikarya</taxon>
        <taxon>Ascomycota</taxon>
        <taxon>Pezizomycotina</taxon>
        <taxon>Sordariomycetes</taxon>
        <taxon>Hypocreomycetidae</taxon>
        <taxon>Glomerellales</taxon>
        <taxon>Glomerellaceae</taxon>
        <taxon>Colletotrichum</taxon>
        <taxon>Colletotrichum acutatum species complex</taxon>
    </lineage>
</organism>
<reference evidence="2" key="1">
    <citation type="submission" date="2021-06" db="EMBL/GenBank/DDBJ databases">
        <title>Comparative genomics, transcriptomics and evolutionary studies reveal genomic signatures of adaptation to plant cell wall in hemibiotrophic fungi.</title>
        <authorList>
            <consortium name="DOE Joint Genome Institute"/>
            <person name="Baroncelli R."/>
            <person name="Diaz J.F."/>
            <person name="Benocci T."/>
            <person name="Peng M."/>
            <person name="Battaglia E."/>
            <person name="Haridas S."/>
            <person name="Andreopoulos W."/>
            <person name="Labutti K."/>
            <person name="Pangilinan J."/>
            <person name="Floch G.L."/>
            <person name="Makela M.R."/>
            <person name="Henrissat B."/>
            <person name="Grigoriev I.V."/>
            <person name="Crouch J.A."/>
            <person name="De Vries R.P."/>
            <person name="Sukno S.A."/>
            <person name="Thon M.R."/>
        </authorList>
    </citation>
    <scope>NUCLEOTIDE SEQUENCE</scope>
    <source>
        <strain evidence="2">CBS 102054</strain>
    </source>
</reference>
<dbReference type="AlphaFoldDB" id="A0AAI9ZE90"/>
<evidence type="ECO:0000256" key="1">
    <source>
        <dbReference type="SAM" id="MobiDB-lite"/>
    </source>
</evidence>
<evidence type="ECO:0000313" key="2">
    <source>
        <dbReference type="EMBL" id="KAK1622618.1"/>
    </source>
</evidence>
<dbReference type="RefSeq" id="XP_060438613.1">
    <property type="nucleotide sequence ID" value="XM_060581875.1"/>
</dbReference>
<accession>A0AAI9ZE90</accession>